<sequence length="284" mass="32300">MPCIVCKLTIEKEKEYYPNLSPNPLTDQTQDLISYRPRCETDDVKDLPKSGCPKITQDKKIDIVLSMEENSQSTSTLVASENEARILVFSKSLWRPTGCTEKDAVGGSKKRLRWDAKEDLKEINDSRLTEKGSSILRKAYKVTPRIKTPPPPKHDVGTTRDPIASAGVWQASDLSVELFGKFETETEVKFEYFPKVWVRYVDDIFPTLLGNPKDKIDNNEKSGIYEMKIRLTDHAELLLDAQKRFLCSGEEKENNALGLLNENGSVIIAKNEKKESEIFKINFH</sequence>
<dbReference type="Proteomes" id="UP001162162">
    <property type="component" value="Unassembled WGS sequence"/>
</dbReference>
<keyword evidence="2" id="KW-1185">Reference proteome</keyword>
<dbReference type="AlphaFoldDB" id="A0AAV8XR17"/>
<evidence type="ECO:0000313" key="2">
    <source>
        <dbReference type="Proteomes" id="UP001162162"/>
    </source>
</evidence>
<accession>A0AAV8XR17</accession>
<name>A0AAV8XR17_9CUCU</name>
<proteinExistence type="predicted"/>
<evidence type="ECO:0000313" key="1">
    <source>
        <dbReference type="EMBL" id="KAJ8941487.1"/>
    </source>
</evidence>
<reference evidence="1" key="1">
    <citation type="journal article" date="2023" name="Insect Mol. Biol.">
        <title>Genome sequencing provides insights into the evolution of gene families encoding plant cell wall-degrading enzymes in longhorned beetles.</title>
        <authorList>
            <person name="Shin N.R."/>
            <person name="Okamura Y."/>
            <person name="Kirsch R."/>
            <person name="Pauchet Y."/>
        </authorList>
    </citation>
    <scope>NUCLEOTIDE SEQUENCE</scope>
    <source>
        <strain evidence="1">AMC_N1</strain>
    </source>
</reference>
<protein>
    <submittedName>
        <fullName evidence="1">Uncharacterized protein</fullName>
    </submittedName>
</protein>
<comment type="caution">
    <text evidence="1">The sequence shown here is derived from an EMBL/GenBank/DDBJ whole genome shotgun (WGS) entry which is preliminary data.</text>
</comment>
<gene>
    <name evidence="1" type="ORF">NQ318_006173</name>
</gene>
<organism evidence="1 2">
    <name type="scientific">Aromia moschata</name>
    <dbReference type="NCBI Taxonomy" id="1265417"/>
    <lineage>
        <taxon>Eukaryota</taxon>
        <taxon>Metazoa</taxon>
        <taxon>Ecdysozoa</taxon>
        <taxon>Arthropoda</taxon>
        <taxon>Hexapoda</taxon>
        <taxon>Insecta</taxon>
        <taxon>Pterygota</taxon>
        <taxon>Neoptera</taxon>
        <taxon>Endopterygota</taxon>
        <taxon>Coleoptera</taxon>
        <taxon>Polyphaga</taxon>
        <taxon>Cucujiformia</taxon>
        <taxon>Chrysomeloidea</taxon>
        <taxon>Cerambycidae</taxon>
        <taxon>Cerambycinae</taxon>
        <taxon>Callichromatini</taxon>
        <taxon>Aromia</taxon>
    </lineage>
</organism>
<dbReference type="EMBL" id="JAPWTK010000368">
    <property type="protein sequence ID" value="KAJ8941487.1"/>
    <property type="molecule type" value="Genomic_DNA"/>
</dbReference>